<keyword evidence="2" id="KW-0808">Transferase</keyword>
<evidence type="ECO:0000256" key="2">
    <source>
        <dbReference type="ARBA" id="ARBA00022679"/>
    </source>
</evidence>
<dbReference type="AlphaFoldDB" id="A0A250XLS4"/>
<dbReference type="SUPFAM" id="SSF53335">
    <property type="entry name" value="S-adenosyl-L-methionine-dependent methyltransferases"/>
    <property type="match status" value="1"/>
</dbReference>
<feature type="compositionally biased region" description="Polar residues" evidence="3">
    <location>
        <begin position="45"/>
        <end position="56"/>
    </location>
</feature>
<proteinExistence type="predicted"/>
<evidence type="ECO:0000313" key="5">
    <source>
        <dbReference type="Proteomes" id="UP000232323"/>
    </source>
</evidence>
<sequence>MIPHDVVLHYRMNVYTIEFPKNCLKQCKCALHLPFNRNRGRHRTAATSGLPLQSSRELAKSRQRESELPNPVLIDKYAASLVATGPPTALDPMLQNQHSIATRYIDELLMSAMSATSLNRIAQGDYRQVVLLADGMDTRPFRMNWPEGTIMFLIAPSECHELAEAVLKQVGATVPRGCMLRRVNADLLRSNATLGSDLEACGFRPDRLSVWALQGLSGLGLGVTEVTGLLADITSVAAFNSLVFGELPHMSRDDATNMLADCGLLGAVLEHEEALGILKPDSCLQLNNQGNLIAQGDFVQTSKWLFSSQQLRLSLAQMGVFERHSKEAEDVDEDFFGNFS</sequence>
<dbReference type="EMBL" id="BEGY01000113">
    <property type="protein sequence ID" value="GAX83986.1"/>
    <property type="molecule type" value="Genomic_DNA"/>
</dbReference>
<dbReference type="InterPro" id="IPR007213">
    <property type="entry name" value="Ppm1/Ppm2/Tcmp"/>
</dbReference>
<evidence type="ECO:0000256" key="1">
    <source>
        <dbReference type="ARBA" id="ARBA00022603"/>
    </source>
</evidence>
<dbReference type="STRING" id="1157962.A0A250XLS4"/>
<evidence type="ECO:0008006" key="6">
    <source>
        <dbReference type="Google" id="ProtNLM"/>
    </source>
</evidence>
<dbReference type="OrthoDB" id="203237at2759"/>
<reference evidence="4 5" key="1">
    <citation type="submission" date="2017-08" db="EMBL/GenBank/DDBJ databases">
        <title>Acidophilic green algal genome provides insights into adaptation to an acidic environment.</title>
        <authorList>
            <person name="Hirooka S."/>
            <person name="Hirose Y."/>
            <person name="Kanesaki Y."/>
            <person name="Higuchi S."/>
            <person name="Fujiwara T."/>
            <person name="Onuma R."/>
            <person name="Era A."/>
            <person name="Ohbayashi R."/>
            <person name="Uzuka A."/>
            <person name="Nozaki H."/>
            <person name="Yoshikawa H."/>
            <person name="Miyagishima S.Y."/>
        </authorList>
    </citation>
    <scope>NUCLEOTIDE SEQUENCE [LARGE SCALE GENOMIC DNA]</scope>
    <source>
        <strain evidence="4 5">NIES-2499</strain>
    </source>
</reference>
<evidence type="ECO:0000313" key="4">
    <source>
        <dbReference type="EMBL" id="GAX83986.1"/>
    </source>
</evidence>
<evidence type="ECO:0000256" key="3">
    <source>
        <dbReference type="SAM" id="MobiDB-lite"/>
    </source>
</evidence>
<feature type="region of interest" description="Disordered" evidence="3">
    <location>
        <begin position="42"/>
        <end position="66"/>
    </location>
</feature>
<dbReference type="GO" id="GO:0008168">
    <property type="term" value="F:methyltransferase activity"/>
    <property type="evidence" value="ECO:0007669"/>
    <property type="project" value="UniProtKB-KW"/>
</dbReference>
<dbReference type="Pfam" id="PF04072">
    <property type="entry name" value="LCM"/>
    <property type="match status" value="1"/>
</dbReference>
<accession>A0A250XLS4</accession>
<dbReference type="PANTHER" id="PTHR43619:SF2">
    <property type="entry name" value="S-ADENOSYL-L-METHIONINE-DEPENDENT METHYLTRANSFERASES SUPERFAMILY PROTEIN"/>
    <property type="match status" value="1"/>
</dbReference>
<dbReference type="PANTHER" id="PTHR43619">
    <property type="entry name" value="S-ADENOSYL-L-METHIONINE-DEPENDENT METHYLTRANSFERASE YKTD-RELATED"/>
    <property type="match status" value="1"/>
</dbReference>
<dbReference type="Proteomes" id="UP000232323">
    <property type="component" value="Unassembled WGS sequence"/>
</dbReference>
<name>A0A250XLS4_9CHLO</name>
<feature type="compositionally biased region" description="Basic and acidic residues" evidence="3">
    <location>
        <begin position="57"/>
        <end position="66"/>
    </location>
</feature>
<dbReference type="InterPro" id="IPR029063">
    <property type="entry name" value="SAM-dependent_MTases_sf"/>
</dbReference>
<organism evidence="4 5">
    <name type="scientific">Chlamydomonas eustigma</name>
    <dbReference type="NCBI Taxonomy" id="1157962"/>
    <lineage>
        <taxon>Eukaryota</taxon>
        <taxon>Viridiplantae</taxon>
        <taxon>Chlorophyta</taxon>
        <taxon>core chlorophytes</taxon>
        <taxon>Chlorophyceae</taxon>
        <taxon>CS clade</taxon>
        <taxon>Chlamydomonadales</taxon>
        <taxon>Chlamydomonadaceae</taxon>
        <taxon>Chlamydomonas</taxon>
    </lineage>
</organism>
<dbReference type="GO" id="GO:0032259">
    <property type="term" value="P:methylation"/>
    <property type="evidence" value="ECO:0007669"/>
    <property type="project" value="UniProtKB-KW"/>
</dbReference>
<protein>
    <recommendedName>
        <fullName evidence="6">S-adenosyl-L-methionine-dependent methyltransferase</fullName>
    </recommendedName>
</protein>
<dbReference type="Gene3D" id="3.40.50.150">
    <property type="entry name" value="Vaccinia Virus protein VP39"/>
    <property type="match status" value="1"/>
</dbReference>
<keyword evidence="5" id="KW-1185">Reference proteome</keyword>
<gene>
    <name evidence="4" type="ORF">CEUSTIGMA_g11411.t1</name>
</gene>
<comment type="caution">
    <text evidence="4">The sequence shown here is derived from an EMBL/GenBank/DDBJ whole genome shotgun (WGS) entry which is preliminary data.</text>
</comment>
<keyword evidence="1" id="KW-0489">Methyltransferase</keyword>